<dbReference type="EMBL" id="LAZR01038450">
    <property type="protein sequence ID" value="KKL19537.1"/>
    <property type="molecule type" value="Genomic_DNA"/>
</dbReference>
<evidence type="ECO:0000313" key="1">
    <source>
        <dbReference type="EMBL" id="KKL19537.1"/>
    </source>
</evidence>
<name>A0A0F9BZZ9_9ZZZZ</name>
<dbReference type="AlphaFoldDB" id="A0A0F9BZZ9"/>
<reference evidence="1" key="1">
    <citation type="journal article" date="2015" name="Nature">
        <title>Complex archaea that bridge the gap between prokaryotes and eukaryotes.</title>
        <authorList>
            <person name="Spang A."/>
            <person name="Saw J.H."/>
            <person name="Jorgensen S.L."/>
            <person name="Zaremba-Niedzwiedzka K."/>
            <person name="Martijn J."/>
            <person name="Lind A.E."/>
            <person name="van Eijk R."/>
            <person name="Schleper C."/>
            <person name="Guy L."/>
            <person name="Ettema T.J."/>
        </authorList>
    </citation>
    <scope>NUCLEOTIDE SEQUENCE</scope>
</reference>
<gene>
    <name evidence="1" type="ORF">LCGC14_2464430</name>
</gene>
<organism evidence="1">
    <name type="scientific">marine sediment metagenome</name>
    <dbReference type="NCBI Taxonomy" id="412755"/>
    <lineage>
        <taxon>unclassified sequences</taxon>
        <taxon>metagenomes</taxon>
        <taxon>ecological metagenomes</taxon>
    </lineage>
</organism>
<protein>
    <submittedName>
        <fullName evidence="1">Uncharacterized protein</fullName>
    </submittedName>
</protein>
<feature type="non-terminal residue" evidence="1">
    <location>
        <position position="159"/>
    </location>
</feature>
<proteinExistence type="predicted"/>
<accession>A0A0F9BZZ9</accession>
<sequence length="159" mass="18057">MAVGTEGALTEKYGSMAPEDIQAEKANIQFLILRQMDRTNWLKSISLAGKTTRNEITSLLRGLRGSIQAVELSMAPFLDTTTLEETKAIRDKLDKDHTFKDPTDKIERKTRLLYQAKYTTKGSVIQKTYTISYDTDEYMNLLDEWSLILMKNLGKANLA</sequence>
<comment type="caution">
    <text evidence="1">The sequence shown here is derived from an EMBL/GenBank/DDBJ whole genome shotgun (WGS) entry which is preliminary data.</text>
</comment>